<dbReference type="InterPro" id="IPR036397">
    <property type="entry name" value="RNaseH_sf"/>
</dbReference>
<evidence type="ECO:0000313" key="2">
    <source>
        <dbReference type="Proteomes" id="UP000299102"/>
    </source>
</evidence>
<dbReference type="EMBL" id="BGZK01000952">
    <property type="protein sequence ID" value="GBP66241.1"/>
    <property type="molecule type" value="Genomic_DNA"/>
</dbReference>
<accession>A0A4C1XQU9</accession>
<dbReference type="AlphaFoldDB" id="A0A4C1XQU9"/>
<keyword evidence="2" id="KW-1185">Reference proteome</keyword>
<evidence type="ECO:0000313" key="1">
    <source>
        <dbReference type="EMBL" id="GBP66241.1"/>
    </source>
</evidence>
<sequence length="208" mass="24933">MLWLTWLQHINRPARSVQYYNLTEYRCEVTASTFSFRPVIESSGGPFPSIISQPPSIDPLFSLLFHSFLYQTSYSYLRGRQRTGDSFAVAIIHRQRRKRFQSFEPREERGCSLAMRFLSLDRLNLKRTDRRQFAYISEMTERILMRFSWACKGINHYELLPPGKSINSDQYCQKLMRLKQEIEKKRSELINRRMWFFTIFNPSDHTHL</sequence>
<dbReference type="InterPro" id="IPR001888">
    <property type="entry name" value="Transposase_1"/>
</dbReference>
<reference evidence="1 2" key="1">
    <citation type="journal article" date="2019" name="Commun. Biol.">
        <title>The bagworm genome reveals a unique fibroin gene that provides high tensile strength.</title>
        <authorList>
            <person name="Kono N."/>
            <person name="Nakamura H."/>
            <person name="Ohtoshi R."/>
            <person name="Tomita M."/>
            <person name="Numata K."/>
            <person name="Arakawa K."/>
        </authorList>
    </citation>
    <scope>NUCLEOTIDE SEQUENCE [LARGE SCALE GENOMIC DNA]</scope>
</reference>
<dbReference type="Pfam" id="PF01359">
    <property type="entry name" value="Transposase_1"/>
    <property type="match status" value="1"/>
</dbReference>
<dbReference type="OrthoDB" id="616263at2759"/>
<name>A0A4C1XQU9_EUMVA</name>
<protein>
    <submittedName>
        <fullName evidence="1">Uncharacterized protein</fullName>
    </submittedName>
</protein>
<gene>
    <name evidence="1" type="ORF">EVAR_85611_1</name>
</gene>
<dbReference type="Proteomes" id="UP000299102">
    <property type="component" value="Unassembled WGS sequence"/>
</dbReference>
<dbReference type="GO" id="GO:0003676">
    <property type="term" value="F:nucleic acid binding"/>
    <property type="evidence" value="ECO:0007669"/>
    <property type="project" value="InterPro"/>
</dbReference>
<dbReference type="Gene3D" id="3.30.420.10">
    <property type="entry name" value="Ribonuclease H-like superfamily/Ribonuclease H"/>
    <property type="match status" value="1"/>
</dbReference>
<proteinExistence type="predicted"/>
<organism evidence="1 2">
    <name type="scientific">Eumeta variegata</name>
    <name type="common">Bagworm moth</name>
    <name type="synonym">Eumeta japonica</name>
    <dbReference type="NCBI Taxonomy" id="151549"/>
    <lineage>
        <taxon>Eukaryota</taxon>
        <taxon>Metazoa</taxon>
        <taxon>Ecdysozoa</taxon>
        <taxon>Arthropoda</taxon>
        <taxon>Hexapoda</taxon>
        <taxon>Insecta</taxon>
        <taxon>Pterygota</taxon>
        <taxon>Neoptera</taxon>
        <taxon>Endopterygota</taxon>
        <taxon>Lepidoptera</taxon>
        <taxon>Glossata</taxon>
        <taxon>Ditrysia</taxon>
        <taxon>Tineoidea</taxon>
        <taxon>Psychidae</taxon>
        <taxon>Oiketicinae</taxon>
        <taxon>Eumeta</taxon>
    </lineage>
</organism>
<comment type="caution">
    <text evidence="1">The sequence shown here is derived from an EMBL/GenBank/DDBJ whole genome shotgun (WGS) entry which is preliminary data.</text>
</comment>